<evidence type="ECO:0000313" key="1">
    <source>
        <dbReference type="EMBL" id="KRY55048.1"/>
    </source>
</evidence>
<dbReference type="EMBL" id="JYDI01000061">
    <property type="protein sequence ID" value="KRY55048.1"/>
    <property type="molecule type" value="Genomic_DNA"/>
</dbReference>
<keyword evidence="2" id="KW-1185">Reference proteome</keyword>
<sequence length="62" mass="6916">MTELLGRLPRADPGVKPIFLSIKKPLFRSSIAVSKAVSQKIFLRTISTEKWVSCGEQEIQAD</sequence>
<comment type="caution">
    <text evidence="1">The sequence shown here is derived from an EMBL/GenBank/DDBJ whole genome shotgun (WGS) entry which is preliminary data.</text>
</comment>
<dbReference type="Proteomes" id="UP000054653">
    <property type="component" value="Unassembled WGS sequence"/>
</dbReference>
<dbReference type="AlphaFoldDB" id="A0A0V1D0T4"/>
<gene>
    <name evidence="1" type="ORF">T03_5400</name>
</gene>
<name>A0A0V1D0T4_TRIBR</name>
<proteinExistence type="predicted"/>
<accession>A0A0V1D0T4</accession>
<reference evidence="1 2" key="1">
    <citation type="submission" date="2015-01" db="EMBL/GenBank/DDBJ databases">
        <title>Evolution of Trichinella species and genotypes.</title>
        <authorList>
            <person name="Korhonen P.K."/>
            <person name="Edoardo P."/>
            <person name="Giuseppe L.R."/>
            <person name="Gasser R.B."/>
        </authorList>
    </citation>
    <scope>NUCLEOTIDE SEQUENCE [LARGE SCALE GENOMIC DNA]</scope>
    <source>
        <strain evidence="1">ISS120</strain>
    </source>
</reference>
<organism evidence="1 2">
    <name type="scientific">Trichinella britovi</name>
    <name type="common">Parasitic roundworm</name>
    <dbReference type="NCBI Taxonomy" id="45882"/>
    <lineage>
        <taxon>Eukaryota</taxon>
        <taxon>Metazoa</taxon>
        <taxon>Ecdysozoa</taxon>
        <taxon>Nematoda</taxon>
        <taxon>Enoplea</taxon>
        <taxon>Dorylaimia</taxon>
        <taxon>Trichinellida</taxon>
        <taxon>Trichinellidae</taxon>
        <taxon>Trichinella</taxon>
    </lineage>
</organism>
<protein>
    <submittedName>
        <fullName evidence="1">Uncharacterized protein</fullName>
    </submittedName>
</protein>
<evidence type="ECO:0000313" key="2">
    <source>
        <dbReference type="Proteomes" id="UP000054653"/>
    </source>
</evidence>